<dbReference type="InterPro" id="IPR050204">
    <property type="entry name" value="AraC_XylS_family_regulators"/>
</dbReference>
<dbReference type="InterPro" id="IPR018060">
    <property type="entry name" value="HTH_AraC"/>
</dbReference>
<dbReference type="AlphaFoldDB" id="A0A085GBD8"/>
<dbReference type="Gene3D" id="1.10.10.60">
    <property type="entry name" value="Homeodomain-like"/>
    <property type="match status" value="2"/>
</dbReference>
<dbReference type="PRINTS" id="PR00032">
    <property type="entry name" value="HTHARAC"/>
</dbReference>
<evidence type="ECO:0000259" key="4">
    <source>
        <dbReference type="PROSITE" id="PS01124"/>
    </source>
</evidence>
<dbReference type="NCBIfam" id="NF040475">
    <property type="entry name" value="chlor_reg_RclR"/>
    <property type="match status" value="1"/>
</dbReference>
<feature type="domain" description="HTH araC/xylS-type" evidence="4">
    <location>
        <begin position="180"/>
        <end position="278"/>
    </location>
</feature>
<evidence type="ECO:0000256" key="3">
    <source>
        <dbReference type="ARBA" id="ARBA00023163"/>
    </source>
</evidence>
<dbReference type="PANTHER" id="PTHR46796:SF7">
    <property type="entry name" value="ARAC FAMILY TRANSCRIPTIONAL REGULATOR"/>
    <property type="match status" value="1"/>
</dbReference>
<dbReference type="InterPro" id="IPR053531">
    <property type="entry name" value="RCS-HTH_transactivator"/>
</dbReference>
<name>A0A085GBD8_EWIA3</name>
<protein>
    <submittedName>
        <fullName evidence="5">AraC family transcriptional regulator</fullName>
    </submittedName>
</protein>
<reference evidence="5 6" key="1">
    <citation type="submission" date="2014-05" db="EMBL/GenBank/DDBJ databases">
        <title>ATOL: Assembling a taxonomically balanced genome-scale reconstruction of the evolutionary history of the Enterobacteriaceae.</title>
        <authorList>
            <person name="Plunkett G.III."/>
            <person name="Neeno-Eckwall E.C."/>
            <person name="Glasner J.D."/>
            <person name="Perna N.T."/>
        </authorList>
    </citation>
    <scope>NUCLEOTIDE SEQUENCE [LARGE SCALE GENOMIC DNA]</scope>
    <source>
        <strain evidence="5 6">ATCC 33852</strain>
    </source>
</reference>
<keyword evidence="6" id="KW-1185">Reference proteome</keyword>
<organism evidence="5 6">
    <name type="scientific">Ewingella americana (strain ATCC 33852 / DSM 4580 / CCUG 14506 / JCM 5911 / LMG 7869 / NCTC 12157 / CDC 1468-78)</name>
    <dbReference type="NCBI Taxonomy" id="910964"/>
    <lineage>
        <taxon>Bacteria</taxon>
        <taxon>Pseudomonadati</taxon>
        <taxon>Pseudomonadota</taxon>
        <taxon>Gammaproteobacteria</taxon>
        <taxon>Enterobacterales</taxon>
        <taxon>Yersiniaceae</taxon>
        <taxon>Ewingella</taxon>
    </lineage>
</organism>
<keyword evidence="1" id="KW-0805">Transcription regulation</keyword>
<evidence type="ECO:0000313" key="5">
    <source>
        <dbReference type="EMBL" id="KFC81033.1"/>
    </source>
</evidence>
<dbReference type="STRING" id="910964.GEAM_1902"/>
<accession>A0A085GBD8</accession>
<dbReference type="Pfam" id="PF12833">
    <property type="entry name" value="HTH_18"/>
    <property type="match status" value="1"/>
</dbReference>
<keyword evidence="2" id="KW-0238">DNA-binding</keyword>
<dbReference type="InterPro" id="IPR020449">
    <property type="entry name" value="Tscrpt_reg_AraC-type_HTH"/>
</dbReference>
<dbReference type="eggNOG" id="COG4977">
    <property type="taxonomic scope" value="Bacteria"/>
</dbReference>
<dbReference type="EMBL" id="JMPJ01000052">
    <property type="protein sequence ID" value="KFC81033.1"/>
    <property type="molecule type" value="Genomic_DNA"/>
</dbReference>
<dbReference type="SUPFAM" id="SSF46689">
    <property type="entry name" value="Homeodomain-like"/>
    <property type="match status" value="2"/>
</dbReference>
<dbReference type="Pfam" id="PF12852">
    <property type="entry name" value="Cupin_6"/>
    <property type="match status" value="1"/>
</dbReference>
<evidence type="ECO:0000313" key="6">
    <source>
        <dbReference type="Proteomes" id="UP000028640"/>
    </source>
</evidence>
<dbReference type="PANTHER" id="PTHR46796">
    <property type="entry name" value="HTH-TYPE TRANSCRIPTIONAL ACTIVATOR RHAS-RELATED"/>
    <property type="match status" value="1"/>
</dbReference>
<dbReference type="RefSeq" id="WP_034790889.1">
    <property type="nucleotide sequence ID" value="NZ_JMPJ01000052.1"/>
</dbReference>
<dbReference type="SMART" id="SM00342">
    <property type="entry name" value="HTH_ARAC"/>
    <property type="match status" value="1"/>
</dbReference>
<dbReference type="PROSITE" id="PS01124">
    <property type="entry name" value="HTH_ARAC_FAMILY_2"/>
    <property type="match status" value="1"/>
</dbReference>
<keyword evidence="3" id="KW-0804">Transcription</keyword>
<dbReference type="GeneID" id="78380247"/>
<evidence type="ECO:0000256" key="2">
    <source>
        <dbReference type="ARBA" id="ARBA00023125"/>
    </source>
</evidence>
<dbReference type="InterPro" id="IPR009057">
    <property type="entry name" value="Homeodomain-like_sf"/>
</dbReference>
<proteinExistence type="predicted"/>
<comment type="caution">
    <text evidence="5">The sequence shown here is derived from an EMBL/GenBank/DDBJ whole genome shotgun (WGS) entry which is preliminary data.</text>
</comment>
<dbReference type="OrthoDB" id="9814125at2"/>
<dbReference type="Proteomes" id="UP000028640">
    <property type="component" value="Unassembled WGS sequence"/>
</dbReference>
<dbReference type="GO" id="GO:0003700">
    <property type="term" value="F:DNA-binding transcription factor activity"/>
    <property type="evidence" value="ECO:0007669"/>
    <property type="project" value="InterPro"/>
</dbReference>
<dbReference type="InterPro" id="IPR032783">
    <property type="entry name" value="AraC_lig"/>
</dbReference>
<sequence>MDALSRLITLNQPAGAIDRHCFLQGDWQLPHAAGDLCVIRWHAVLDGAAWLDLPSGESQRLATGGLLLLTQNSAHRLRQQESQPSHILCGSIRMPAASRHFLDALPEMLYIEPERHSPQGAWLHSTLTLLQQEEEDIQPGGAALLDQSCSMLLTLAVRQWMQSAPLEQGLLGALLHARLGNAVAKMMASPAEPWTVASLAALALMSRASFAELFRQVAGNTPLALLATLRMQIAAQRLARELTPLTVIAEQVGYASESSFHKAFARQFGCTPGEYRQRVRGLEA</sequence>
<dbReference type="InterPro" id="IPR018062">
    <property type="entry name" value="HTH_AraC-typ_CS"/>
</dbReference>
<evidence type="ECO:0000256" key="1">
    <source>
        <dbReference type="ARBA" id="ARBA00023015"/>
    </source>
</evidence>
<dbReference type="GO" id="GO:0043565">
    <property type="term" value="F:sequence-specific DNA binding"/>
    <property type="evidence" value="ECO:0007669"/>
    <property type="project" value="InterPro"/>
</dbReference>
<gene>
    <name evidence="5" type="ORF">GEAM_1902</name>
</gene>
<dbReference type="PROSITE" id="PS00041">
    <property type="entry name" value="HTH_ARAC_FAMILY_1"/>
    <property type="match status" value="1"/>
</dbReference>